<dbReference type="PIRSF" id="PIRSF000097">
    <property type="entry name" value="AKR"/>
    <property type="match status" value="1"/>
</dbReference>
<dbReference type="GO" id="GO:0016491">
    <property type="term" value="F:oxidoreductase activity"/>
    <property type="evidence" value="ECO:0007669"/>
    <property type="project" value="UniProtKB-KW"/>
</dbReference>
<dbReference type="PRINTS" id="PR00069">
    <property type="entry name" value="ALDKETRDTASE"/>
</dbReference>
<dbReference type="InterPro" id="IPR020471">
    <property type="entry name" value="AKR"/>
</dbReference>
<dbReference type="Pfam" id="PF00248">
    <property type="entry name" value="Aldo_ket_red"/>
    <property type="match status" value="1"/>
</dbReference>
<dbReference type="InterPro" id="IPR023210">
    <property type="entry name" value="NADP_OxRdtase_dom"/>
</dbReference>
<organism evidence="6 7">
    <name type="scientific">Cordyceps militaris</name>
    <name type="common">Caterpillar fungus</name>
    <name type="synonym">Clavaria militaris</name>
    <dbReference type="NCBI Taxonomy" id="73501"/>
    <lineage>
        <taxon>Eukaryota</taxon>
        <taxon>Fungi</taxon>
        <taxon>Dikarya</taxon>
        <taxon>Ascomycota</taxon>
        <taxon>Pezizomycotina</taxon>
        <taxon>Sordariomycetes</taxon>
        <taxon>Hypocreomycetidae</taxon>
        <taxon>Hypocreales</taxon>
        <taxon>Cordycipitaceae</taxon>
        <taxon>Cordyceps</taxon>
    </lineage>
</organism>
<dbReference type="VEuPathDB" id="FungiDB:A9K55_006984"/>
<dbReference type="OrthoDB" id="416253at2759"/>
<dbReference type="EMBL" id="CP023324">
    <property type="protein sequence ID" value="ATY61955.1"/>
    <property type="molecule type" value="Genomic_DNA"/>
</dbReference>
<accession>A0A2H4SFS2</accession>
<dbReference type="Proteomes" id="UP000323067">
    <property type="component" value="Chromosome vii"/>
</dbReference>
<evidence type="ECO:0000259" key="5">
    <source>
        <dbReference type="Pfam" id="PF00248"/>
    </source>
</evidence>
<feature type="domain" description="NADP-dependent oxidoreductase" evidence="5">
    <location>
        <begin position="18"/>
        <end position="312"/>
    </location>
</feature>
<dbReference type="InterPro" id="IPR018170">
    <property type="entry name" value="Aldo/ket_reductase_CS"/>
</dbReference>
<feature type="site" description="Lowers pKa of active site Tyr" evidence="4">
    <location>
        <position position="81"/>
    </location>
</feature>
<evidence type="ECO:0000256" key="2">
    <source>
        <dbReference type="PIRSR" id="PIRSR000097-1"/>
    </source>
</evidence>
<evidence type="ECO:0000256" key="1">
    <source>
        <dbReference type="ARBA" id="ARBA00023002"/>
    </source>
</evidence>
<dbReference type="PANTHER" id="PTHR11732">
    <property type="entry name" value="ALDO/KETO REDUCTASE"/>
    <property type="match status" value="1"/>
</dbReference>
<dbReference type="Gene3D" id="3.20.20.100">
    <property type="entry name" value="NADP-dependent oxidoreductase domain"/>
    <property type="match status" value="1"/>
</dbReference>
<dbReference type="VEuPathDB" id="FungiDB:CCM_08044"/>
<dbReference type="AlphaFoldDB" id="A0A2H4SFS2"/>
<protein>
    <submittedName>
        <fullName evidence="6">Aldehyde reductase I</fullName>
    </submittedName>
</protein>
<dbReference type="SUPFAM" id="SSF51430">
    <property type="entry name" value="NAD(P)-linked oxidoreductase"/>
    <property type="match status" value="1"/>
</dbReference>
<name>A0A2H4SFS2_CORMI</name>
<feature type="active site" description="Proton donor" evidence="2">
    <location>
        <position position="51"/>
    </location>
</feature>
<proteinExistence type="predicted"/>
<keyword evidence="1" id="KW-0560">Oxidoreductase</keyword>
<reference evidence="6 7" key="1">
    <citation type="journal article" date="2017" name="BMC Genomics">
        <title>Chromosome level assembly and secondary metabolite potential of the parasitic fungus Cordyceps militaris.</title>
        <authorList>
            <person name="Kramer G.J."/>
            <person name="Nodwell J.R."/>
        </authorList>
    </citation>
    <scope>NUCLEOTIDE SEQUENCE [LARGE SCALE GENOMIC DNA]</scope>
    <source>
        <strain evidence="6 7">ATCC 34164</strain>
    </source>
</reference>
<gene>
    <name evidence="6" type="ORF">A9K55_006984</name>
</gene>
<evidence type="ECO:0000256" key="4">
    <source>
        <dbReference type="PIRSR" id="PIRSR000097-3"/>
    </source>
</evidence>
<dbReference type="InterPro" id="IPR036812">
    <property type="entry name" value="NAD(P)_OxRdtase_dom_sf"/>
</dbReference>
<sequence>MSSGRTVTLNTGAKVPALGYGTWQAAPGEVGAGVFEALQAGYRHLDLAKVYGNQREVGEGIQRALKEVPGLKREDIFITSKLWNDSHQPENVAAALDETLQELGLEYLDLYLIHWPVAFEHGDGLFPKDASGAVRLDKKTSIVQTWKALTELPKTKTRAVGVSNFAIEHASPPQRVFMVQNSAANNHQLEAVIKATGVTPAVNQIERHPRLIDQALVKYAADKHIVLTAYSAFGNNTIGAPLLIVNDEVKAVAERLTASKGRKITPAHVLLAWAQVGGHTVIPKSVTASRIRENFQEVDLEQQDIDRLNKIGEDKHRFNIPFTYEPKWNVDIFGDDREKAATTKVVV</sequence>
<evidence type="ECO:0000256" key="3">
    <source>
        <dbReference type="PIRSR" id="PIRSR000097-2"/>
    </source>
</evidence>
<evidence type="ECO:0000313" key="6">
    <source>
        <dbReference type="EMBL" id="ATY61955.1"/>
    </source>
</evidence>
<dbReference type="PROSITE" id="PS00798">
    <property type="entry name" value="ALDOKETO_REDUCTASE_1"/>
    <property type="match status" value="1"/>
</dbReference>
<feature type="binding site" evidence="3">
    <location>
        <position position="114"/>
    </location>
    <ligand>
        <name>substrate</name>
    </ligand>
</feature>
<evidence type="ECO:0000313" key="7">
    <source>
        <dbReference type="Proteomes" id="UP000323067"/>
    </source>
</evidence>